<keyword evidence="1" id="KW-1133">Transmembrane helix</keyword>
<feature type="transmembrane region" description="Helical" evidence="1">
    <location>
        <begin position="82"/>
        <end position="98"/>
    </location>
</feature>
<evidence type="ECO:0000313" key="2">
    <source>
        <dbReference type="EMBL" id="MBK3517562.1"/>
    </source>
</evidence>
<organism evidence="2 3">
    <name type="scientific">Carboxylicivirga marina</name>
    <dbReference type="NCBI Taxonomy" id="2800988"/>
    <lineage>
        <taxon>Bacteria</taxon>
        <taxon>Pseudomonadati</taxon>
        <taxon>Bacteroidota</taxon>
        <taxon>Bacteroidia</taxon>
        <taxon>Marinilabiliales</taxon>
        <taxon>Marinilabiliaceae</taxon>
        <taxon>Carboxylicivirga</taxon>
    </lineage>
</organism>
<reference evidence="2 3" key="1">
    <citation type="submission" date="2021-01" db="EMBL/GenBank/DDBJ databases">
        <title>Carboxyliciviraga sp.nov., isolated from coastal sediments.</title>
        <authorList>
            <person name="Lu D."/>
            <person name="Zhang T."/>
        </authorList>
    </citation>
    <scope>NUCLEOTIDE SEQUENCE [LARGE SCALE GENOMIC DNA]</scope>
    <source>
        <strain evidence="2 3">N1Y132</strain>
    </source>
</reference>
<name>A0ABS1HIR2_9BACT</name>
<comment type="caution">
    <text evidence="2">The sequence shown here is derived from an EMBL/GenBank/DDBJ whole genome shotgun (WGS) entry which is preliminary data.</text>
</comment>
<sequence length="221" mass="25551">MMNFDKLKAFYHQNRLIILVGLGFLLMMQICSKGGRVEQVKVSSQESTQQEAIENDDTELKPLNEIYYKQQQEKQERNPEMISLYLLMGMVLLVYVATKRGWLQKLTPSIVWVSIRMRRDKITKARVATIMINNQTKESLTFFPPVLAFGIPFKKVRKFRIKGNAQSDVFPLTLMPGTAHRLTININSFRQKAGLVKGNSWVKVEVNAGIKQYGSLWKYLF</sequence>
<keyword evidence="3" id="KW-1185">Reference proteome</keyword>
<evidence type="ECO:0000313" key="3">
    <source>
        <dbReference type="Proteomes" id="UP000605676"/>
    </source>
</evidence>
<keyword evidence="1" id="KW-0812">Transmembrane</keyword>
<dbReference type="EMBL" id="JAENRR010000018">
    <property type="protein sequence ID" value="MBK3517562.1"/>
    <property type="molecule type" value="Genomic_DNA"/>
</dbReference>
<protein>
    <submittedName>
        <fullName evidence="2">Uncharacterized protein</fullName>
    </submittedName>
</protein>
<evidence type="ECO:0000256" key="1">
    <source>
        <dbReference type="SAM" id="Phobius"/>
    </source>
</evidence>
<accession>A0ABS1HIR2</accession>
<proteinExistence type="predicted"/>
<dbReference type="Proteomes" id="UP000605676">
    <property type="component" value="Unassembled WGS sequence"/>
</dbReference>
<keyword evidence="1" id="KW-0472">Membrane</keyword>
<gene>
    <name evidence="2" type="ORF">JIV24_09470</name>
</gene>
<dbReference type="RefSeq" id="WP_200464791.1">
    <property type="nucleotide sequence ID" value="NZ_JAENRR010000018.1"/>
</dbReference>